<organism evidence="1 2">
    <name type="scientific">Algoriphagus halophilus</name>
    <dbReference type="NCBI Taxonomy" id="226505"/>
    <lineage>
        <taxon>Bacteria</taxon>
        <taxon>Pseudomonadati</taxon>
        <taxon>Bacteroidota</taxon>
        <taxon>Cytophagia</taxon>
        <taxon>Cytophagales</taxon>
        <taxon>Cyclobacteriaceae</taxon>
        <taxon>Algoriphagus</taxon>
    </lineage>
</organism>
<reference evidence="2" key="1">
    <citation type="submission" date="2016-11" db="EMBL/GenBank/DDBJ databases">
        <authorList>
            <person name="Varghese N."/>
            <person name="Submissions S."/>
        </authorList>
    </citation>
    <scope>NUCLEOTIDE SEQUENCE [LARGE SCALE GENOMIC DNA]</scope>
    <source>
        <strain evidence="2">DSM 15292</strain>
    </source>
</reference>
<gene>
    <name evidence="1" type="ORF">SAMN05444394_2268</name>
</gene>
<proteinExistence type="predicted"/>
<accession>A0A1N6EKV3</accession>
<evidence type="ECO:0000313" key="1">
    <source>
        <dbReference type="EMBL" id="SIN83682.1"/>
    </source>
</evidence>
<evidence type="ECO:0000313" key="2">
    <source>
        <dbReference type="Proteomes" id="UP000185221"/>
    </source>
</evidence>
<sequence>MLKPSSNWIGKSGHLGAFFLGLICLLISNEGFTQSGWTKGKKEGFYQLSYQSLVSRDYYTLGGEKLETNQFSQQSLVLYGEYGVTDQFTIIANWPLQTWNGFETTETVSGLGDIKVELKHALLKKYLPLSISITPEIPIGRANHIAKSKVNDFEEINLPSGDGEFNVWGTLASSFALPNTPLYGSLFGTYNYRTHYNDIQFSDQVGFGAELGYQIAGIVWVNAKINALKSIKEVTTVSDFVRGDGTEFTSYSFGASVPVFRDIHLTLNYRNFNDWIFSRKNLYSSGVLGFGLYYHVKPKQQ</sequence>
<dbReference type="RefSeq" id="WP_074224919.1">
    <property type="nucleotide sequence ID" value="NZ_FSRC01000001.1"/>
</dbReference>
<dbReference type="STRING" id="226505.SAMN05444394_2268"/>
<dbReference type="OrthoDB" id="9782650at2"/>
<name>A0A1N6EKV3_9BACT</name>
<dbReference type="AlphaFoldDB" id="A0A1N6EKV3"/>
<evidence type="ECO:0008006" key="3">
    <source>
        <dbReference type="Google" id="ProtNLM"/>
    </source>
</evidence>
<protein>
    <recommendedName>
        <fullName evidence="3">MetA-pathway of phenol degradation</fullName>
    </recommendedName>
</protein>
<dbReference type="EMBL" id="FSRC01000001">
    <property type="protein sequence ID" value="SIN83682.1"/>
    <property type="molecule type" value="Genomic_DNA"/>
</dbReference>
<keyword evidence="2" id="KW-1185">Reference proteome</keyword>
<dbReference type="Proteomes" id="UP000185221">
    <property type="component" value="Unassembled WGS sequence"/>
</dbReference>